<reference evidence="13 14" key="1">
    <citation type="submission" date="2016-10" db="EMBL/GenBank/DDBJ databases">
        <authorList>
            <person name="de Groot N.N."/>
        </authorList>
    </citation>
    <scope>NUCLEOTIDE SEQUENCE [LARGE SCALE GENOMIC DNA]</scope>
    <source>
        <strain evidence="13 14">DSM 44215</strain>
    </source>
</reference>
<dbReference type="PANTHER" id="PTHR11941">
    <property type="entry name" value="ENOYL-COA HYDRATASE-RELATED"/>
    <property type="match status" value="1"/>
</dbReference>
<keyword evidence="4" id="KW-0276">Fatty acid metabolism</keyword>
<keyword evidence="13" id="KW-0808">Transferase</keyword>
<sequence>MPISIADLDPNTPVVVGVGQASERLTDPGYEALGEADLAARAVTAAFDDAGASDLASSIDTIAAIRSFEISSPLSASPLGRPDNMPRAVGKRVGADPRRAVQAVTGGQTPQTMLTELAGVIAAGDSEAAVIFGAEVMSTVRDLQSKPDDERPSFAEEVGGQLEDRGYGLKGIITVAEMRHGLASVIPQYALLENARRHNTGLGREAYATAMGELFAPFTKVAAANPHSAAPTERDAAELVTPTDGNRVVADPFTRYIVARDQVNQSAAVVVMSVRAAQAAGIDPSKWVFLHGHAETVERTSLDRPDLGSAPAAPAAVKHALEVAEIGLDDVSVIDIYSCFPIAVFNILDGLGISPDDPRGLTATGGLPFFGGPGNNYSLHAIAEIVTRVRRSPGDFGLVIANGGVLSKHAAGVYSTTPAPWRADNSAKVQAQLDAVPTVPTIGDADGPAILETYTVIPSKSGKRTGAVIGRLIDDASPDGLGARFVANLDSDDDEFFDLLLTSDDPAGTEIVVRSFDKGNRVKLTEAAMNAKYPAVAPAFRDSYEHVEIRRDGHLLEVTINRPDARNALNPAANAELDSIFDAYFADDDLWVAILTGKGDKAFSSGNDLAATASPAALSVPKNGFAGLTARESLPKPVIAAVNGFALGGGCEIAMACHIIVADEEASFGLPEVKVGLAAAAGGLVRLPRLVPPALARDMILTGRRISAGEAAAAGLVSRIAPAGKVLETARGVAEEILAASPTSVRASIATMEQSDAITDTVEAVRASTSVLDSLIISGDTLEGIMAFVMKRTPEWKGR</sequence>
<comment type="similarity">
    <text evidence="2 10">Belongs to the enoyl-CoA hydratase/isomerase family.</text>
</comment>
<comment type="catalytic activity">
    <reaction evidence="7">
        <text>a 4-saturated-(3S)-3-hydroxyacyl-CoA = a (3E)-enoyl-CoA + H2O</text>
        <dbReference type="Rhea" id="RHEA:20724"/>
        <dbReference type="ChEBI" id="CHEBI:15377"/>
        <dbReference type="ChEBI" id="CHEBI:58521"/>
        <dbReference type="ChEBI" id="CHEBI:137480"/>
        <dbReference type="EC" id="4.2.1.17"/>
    </reaction>
</comment>
<evidence type="ECO:0000256" key="4">
    <source>
        <dbReference type="ARBA" id="ARBA00022832"/>
    </source>
</evidence>
<dbReference type="Gene3D" id="3.90.226.10">
    <property type="entry name" value="2-enoyl-CoA Hydratase, Chain A, domain 1"/>
    <property type="match status" value="1"/>
</dbReference>
<evidence type="ECO:0000256" key="7">
    <source>
        <dbReference type="ARBA" id="ARBA00023717"/>
    </source>
</evidence>
<dbReference type="AlphaFoldDB" id="A0A1H2IRP2"/>
<accession>A0A1H2IRP2</accession>
<evidence type="ECO:0000256" key="6">
    <source>
        <dbReference type="ARBA" id="ARBA00023709"/>
    </source>
</evidence>
<dbReference type="PANTHER" id="PTHR11941:SF54">
    <property type="entry name" value="ENOYL-COA HYDRATASE, MITOCHONDRIAL"/>
    <property type="match status" value="1"/>
</dbReference>
<dbReference type="SUPFAM" id="SSF52096">
    <property type="entry name" value="ClpP/crotonase"/>
    <property type="match status" value="1"/>
</dbReference>
<evidence type="ECO:0000256" key="2">
    <source>
        <dbReference type="ARBA" id="ARBA00005254"/>
    </source>
</evidence>
<dbReference type="InterPro" id="IPR018376">
    <property type="entry name" value="Enoyl-CoA_hyd/isom_CS"/>
</dbReference>
<evidence type="ECO:0000256" key="9">
    <source>
        <dbReference type="ARBA" id="ARBA00073436"/>
    </source>
</evidence>
<dbReference type="STRING" id="158898.SAMN04488548_1341379"/>
<dbReference type="EC" id="4.2.1.17" evidence="3"/>
<dbReference type="RefSeq" id="WP_074849817.1">
    <property type="nucleotide sequence ID" value="NZ_FNLM01000034.1"/>
</dbReference>
<evidence type="ECO:0000313" key="14">
    <source>
        <dbReference type="Proteomes" id="UP000183180"/>
    </source>
</evidence>
<dbReference type="InterPro" id="IPR040771">
    <property type="entry name" value="TLP1_add_C"/>
</dbReference>
<dbReference type="Pfam" id="PF18313">
    <property type="entry name" value="TLP1_add_C"/>
    <property type="match status" value="1"/>
</dbReference>
<dbReference type="Proteomes" id="UP000183180">
    <property type="component" value="Unassembled WGS sequence"/>
</dbReference>
<evidence type="ECO:0000313" key="13">
    <source>
        <dbReference type="EMBL" id="SDU46681.1"/>
    </source>
</evidence>
<evidence type="ECO:0000256" key="3">
    <source>
        <dbReference type="ARBA" id="ARBA00012076"/>
    </source>
</evidence>
<comment type="function">
    <text evidence="1">Could possibly oxidize fatty acids using specific components.</text>
</comment>
<dbReference type="CDD" id="cd06558">
    <property type="entry name" value="crotonase-like"/>
    <property type="match status" value="1"/>
</dbReference>
<dbReference type="GO" id="GO:0006635">
    <property type="term" value="P:fatty acid beta-oxidation"/>
    <property type="evidence" value="ECO:0007669"/>
    <property type="project" value="TreeGrafter"/>
</dbReference>
<proteinExistence type="inferred from homology"/>
<evidence type="ECO:0000259" key="12">
    <source>
        <dbReference type="Pfam" id="PF18313"/>
    </source>
</evidence>
<evidence type="ECO:0000256" key="1">
    <source>
        <dbReference type="ARBA" id="ARBA00002994"/>
    </source>
</evidence>
<comment type="catalytic activity">
    <reaction evidence="6">
        <text>a (3S)-3-hydroxyacyl-CoA = a (2E)-enoyl-CoA + H2O</text>
        <dbReference type="Rhea" id="RHEA:16105"/>
        <dbReference type="ChEBI" id="CHEBI:15377"/>
        <dbReference type="ChEBI" id="CHEBI:57318"/>
        <dbReference type="ChEBI" id="CHEBI:58856"/>
        <dbReference type="EC" id="4.2.1.17"/>
    </reaction>
</comment>
<gene>
    <name evidence="13" type="ORF">SAMN04488548_1341379</name>
</gene>
<dbReference type="Gene3D" id="2.40.50.840">
    <property type="match status" value="1"/>
</dbReference>
<dbReference type="NCBIfam" id="NF006105">
    <property type="entry name" value="PRK08257.1-4"/>
    <property type="match status" value="1"/>
</dbReference>
<dbReference type="FunFam" id="3.90.226.10:FF:000009">
    <property type="entry name" value="Carnitinyl-CoA dehydratase"/>
    <property type="match status" value="1"/>
</dbReference>
<keyword evidence="5" id="KW-0456">Lyase</keyword>
<name>A0A1H2IRP2_9ACTN</name>
<dbReference type="Pfam" id="PF00378">
    <property type="entry name" value="ECH_1"/>
    <property type="match status" value="1"/>
</dbReference>
<dbReference type="InterPro" id="IPR016039">
    <property type="entry name" value="Thiolase-like"/>
</dbReference>
<dbReference type="PROSITE" id="PS00166">
    <property type="entry name" value="ENOYL_COA_HYDRATASE"/>
    <property type="match status" value="1"/>
</dbReference>
<dbReference type="Gene3D" id="3.40.47.10">
    <property type="match status" value="1"/>
</dbReference>
<dbReference type="Gene3D" id="1.10.12.10">
    <property type="entry name" value="Lyase 2-enoyl-coa Hydratase, Chain A, domain 2"/>
    <property type="match status" value="1"/>
</dbReference>
<dbReference type="GO" id="GO:0016746">
    <property type="term" value="F:acyltransferase activity"/>
    <property type="evidence" value="ECO:0007669"/>
    <property type="project" value="InterPro"/>
</dbReference>
<dbReference type="InterPro" id="IPR014748">
    <property type="entry name" value="Enoyl-CoA_hydra_C"/>
</dbReference>
<dbReference type="EMBL" id="FNLM01000034">
    <property type="protein sequence ID" value="SDU46681.1"/>
    <property type="molecule type" value="Genomic_DNA"/>
</dbReference>
<dbReference type="GO" id="GO:0004300">
    <property type="term" value="F:enoyl-CoA hydratase activity"/>
    <property type="evidence" value="ECO:0007669"/>
    <property type="project" value="UniProtKB-EC"/>
</dbReference>
<protein>
    <recommendedName>
        <fullName evidence="8">Probable enoyl-CoA hydratase EchA17</fullName>
        <ecNumber evidence="3">4.2.1.17</ecNumber>
    </recommendedName>
    <alternativeName>
        <fullName evidence="9">Probable enoyl-CoA hydratase echA17</fullName>
    </alternativeName>
</protein>
<evidence type="ECO:0000256" key="8">
    <source>
        <dbReference type="ARBA" id="ARBA00039456"/>
    </source>
</evidence>
<evidence type="ECO:0000256" key="5">
    <source>
        <dbReference type="ARBA" id="ARBA00023239"/>
    </source>
</evidence>
<organism evidence="13 14">
    <name type="scientific">Gordonia westfalica</name>
    <dbReference type="NCBI Taxonomy" id="158898"/>
    <lineage>
        <taxon>Bacteria</taxon>
        <taxon>Bacillati</taxon>
        <taxon>Actinomycetota</taxon>
        <taxon>Actinomycetes</taxon>
        <taxon>Mycobacteriales</taxon>
        <taxon>Gordoniaceae</taxon>
        <taxon>Gordonia</taxon>
    </lineage>
</organism>
<evidence type="ECO:0000256" key="11">
    <source>
        <dbReference type="SAM" id="MobiDB-lite"/>
    </source>
</evidence>
<dbReference type="OrthoDB" id="4470569at2"/>
<keyword evidence="4" id="KW-0443">Lipid metabolism</keyword>
<feature type="domain" description="Thiolase-like protein type 1 additional C-terminal" evidence="12">
    <location>
        <begin position="429"/>
        <end position="515"/>
    </location>
</feature>
<evidence type="ECO:0000256" key="10">
    <source>
        <dbReference type="RuleBase" id="RU003707"/>
    </source>
</evidence>
<dbReference type="SUPFAM" id="SSF53901">
    <property type="entry name" value="Thiolase-like"/>
    <property type="match status" value="1"/>
</dbReference>
<dbReference type="InterPro" id="IPR029045">
    <property type="entry name" value="ClpP/crotonase-like_dom_sf"/>
</dbReference>
<dbReference type="InterPro" id="IPR001753">
    <property type="entry name" value="Enoyl-CoA_hydra/iso"/>
</dbReference>
<feature type="region of interest" description="Disordered" evidence="11">
    <location>
        <begin position="77"/>
        <end position="96"/>
    </location>
</feature>